<reference evidence="2" key="1">
    <citation type="submission" date="2015-04" db="UniProtKB">
        <authorList>
            <consortium name="EnsemblPlants"/>
        </authorList>
    </citation>
    <scope>IDENTIFICATION</scope>
</reference>
<evidence type="ECO:0000256" key="1">
    <source>
        <dbReference type="SAM" id="MobiDB-lite"/>
    </source>
</evidence>
<feature type="compositionally biased region" description="Pro residues" evidence="1">
    <location>
        <begin position="140"/>
        <end position="153"/>
    </location>
</feature>
<feature type="region of interest" description="Disordered" evidence="1">
    <location>
        <begin position="77"/>
        <end position="178"/>
    </location>
</feature>
<dbReference type="Proteomes" id="UP000008021">
    <property type="component" value="Chromosome 6"/>
</dbReference>
<feature type="compositionally biased region" description="Basic residues" evidence="1">
    <location>
        <begin position="154"/>
        <end position="165"/>
    </location>
</feature>
<dbReference type="Gramene" id="OMERI06G01910.1">
    <property type="protein sequence ID" value="OMERI06G01910.1"/>
    <property type="gene ID" value="OMERI06G01910"/>
</dbReference>
<dbReference type="HOGENOM" id="CLU_1512906_0_0_1"/>
<keyword evidence="3" id="KW-1185">Reference proteome</keyword>
<reference evidence="2" key="2">
    <citation type="submission" date="2018-05" db="EMBL/GenBank/DDBJ databases">
        <title>OmerRS3 (Oryza meridionalis Reference Sequence Version 3).</title>
        <authorList>
            <person name="Zhang J."/>
            <person name="Kudrna D."/>
            <person name="Lee S."/>
            <person name="Talag J."/>
            <person name="Welchert J."/>
            <person name="Wing R.A."/>
        </authorList>
    </citation>
    <scope>NUCLEOTIDE SEQUENCE [LARGE SCALE GENOMIC DNA]</scope>
    <source>
        <strain evidence="2">cv. OR44</strain>
    </source>
</reference>
<name>A0A0E0DW77_9ORYZ</name>
<sequence length="178" mass="19292">MIVLTYLPLERDCALILCHFCLVGEPPQHTSVDQPGAMTALPLCTNQMNEKTRSSPRSPLCSHRFCFPVLSPNPNAAAGIPSQPTPAGEATSAHGMSAPLGCAAWPAPSRRRRRAPGQAARRACHAKARSRGNDESPRARTPPTPTPTPPPHHAPSRRNLAHRCRMQVSLPSLERRPD</sequence>
<organism evidence="2">
    <name type="scientific">Oryza meridionalis</name>
    <dbReference type="NCBI Taxonomy" id="40149"/>
    <lineage>
        <taxon>Eukaryota</taxon>
        <taxon>Viridiplantae</taxon>
        <taxon>Streptophyta</taxon>
        <taxon>Embryophyta</taxon>
        <taxon>Tracheophyta</taxon>
        <taxon>Spermatophyta</taxon>
        <taxon>Magnoliopsida</taxon>
        <taxon>Liliopsida</taxon>
        <taxon>Poales</taxon>
        <taxon>Poaceae</taxon>
        <taxon>BOP clade</taxon>
        <taxon>Oryzoideae</taxon>
        <taxon>Oryzeae</taxon>
        <taxon>Oryzinae</taxon>
        <taxon>Oryza</taxon>
    </lineage>
</organism>
<protein>
    <submittedName>
        <fullName evidence="2">Uncharacterized protein</fullName>
    </submittedName>
</protein>
<dbReference type="AlphaFoldDB" id="A0A0E0DW77"/>
<proteinExistence type="predicted"/>
<evidence type="ECO:0000313" key="3">
    <source>
        <dbReference type="Proteomes" id="UP000008021"/>
    </source>
</evidence>
<dbReference type="EnsemblPlants" id="OMERI06G01910.1">
    <property type="protein sequence ID" value="OMERI06G01910.1"/>
    <property type="gene ID" value="OMERI06G01910"/>
</dbReference>
<evidence type="ECO:0000313" key="2">
    <source>
        <dbReference type="EnsemblPlants" id="OMERI06G01910.1"/>
    </source>
</evidence>
<accession>A0A0E0DW77</accession>